<gene>
    <name evidence="1" type="ORF">SNEC2469_LOCUS3460</name>
</gene>
<dbReference type="EMBL" id="CAJNJA010007827">
    <property type="protein sequence ID" value="CAE7229547.1"/>
    <property type="molecule type" value="Genomic_DNA"/>
</dbReference>
<sequence length="218" mass="23841">MGEASEKKYCFSECVAAFYEGQYLQITLNVEEFWAGWGRAGPPPPMADSFGFCIPRGVCSEELLKWLLLPVYSLYVQTGDPALVDHEGTLSEATALQSLQEEPPGSITIKSGVELEETIHSLATKELEAALPTPPAHMTGVACIVGHLRTLGNPLVYESLRQNALDSLHFSELRTILVTEFGNSVPENVSASLAEELRSKNPTRRWTEVAHALETIAP</sequence>
<feature type="non-terminal residue" evidence="1">
    <location>
        <position position="218"/>
    </location>
</feature>
<keyword evidence="2" id="KW-1185">Reference proteome</keyword>
<dbReference type="AlphaFoldDB" id="A0A812KMA3"/>
<evidence type="ECO:0000313" key="2">
    <source>
        <dbReference type="Proteomes" id="UP000601435"/>
    </source>
</evidence>
<dbReference type="OrthoDB" id="418659at2759"/>
<dbReference type="Proteomes" id="UP000601435">
    <property type="component" value="Unassembled WGS sequence"/>
</dbReference>
<proteinExistence type="predicted"/>
<comment type="caution">
    <text evidence="1">The sequence shown here is derived from an EMBL/GenBank/DDBJ whole genome shotgun (WGS) entry which is preliminary data.</text>
</comment>
<protein>
    <submittedName>
        <fullName evidence="1">Uncharacterized protein</fullName>
    </submittedName>
</protein>
<reference evidence="1" key="1">
    <citation type="submission" date="2021-02" db="EMBL/GenBank/DDBJ databases">
        <authorList>
            <person name="Dougan E. K."/>
            <person name="Rhodes N."/>
            <person name="Thang M."/>
            <person name="Chan C."/>
        </authorList>
    </citation>
    <scope>NUCLEOTIDE SEQUENCE</scope>
</reference>
<accession>A0A812KMA3</accession>
<organism evidence="1 2">
    <name type="scientific">Symbiodinium necroappetens</name>
    <dbReference type="NCBI Taxonomy" id="1628268"/>
    <lineage>
        <taxon>Eukaryota</taxon>
        <taxon>Sar</taxon>
        <taxon>Alveolata</taxon>
        <taxon>Dinophyceae</taxon>
        <taxon>Suessiales</taxon>
        <taxon>Symbiodiniaceae</taxon>
        <taxon>Symbiodinium</taxon>
    </lineage>
</organism>
<evidence type="ECO:0000313" key="1">
    <source>
        <dbReference type="EMBL" id="CAE7229547.1"/>
    </source>
</evidence>
<name>A0A812KMA3_9DINO</name>